<evidence type="ECO:0000259" key="2">
    <source>
        <dbReference type="SMART" id="SM00460"/>
    </source>
</evidence>
<dbReference type="SMART" id="SM00460">
    <property type="entry name" value="TGc"/>
    <property type="match status" value="1"/>
</dbReference>
<dbReference type="PANTHER" id="PTHR46333">
    <property type="entry name" value="CYTOKINESIS PROTEIN 3"/>
    <property type="match status" value="1"/>
</dbReference>
<evidence type="ECO:0000313" key="3">
    <source>
        <dbReference type="EMBL" id="RKE02606.1"/>
    </source>
</evidence>
<dbReference type="EMBL" id="RAPQ01000009">
    <property type="protein sequence ID" value="RKE02606.1"/>
    <property type="molecule type" value="Genomic_DNA"/>
</dbReference>
<proteinExistence type="predicted"/>
<dbReference type="GO" id="GO:0005737">
    <property type="term" value="C:cytoplasm"/>
    <property type="evidence" value="ECO:0007669"/>
    <property type="project" value="TreeGrafter"/>
</dbReference>
<keyword evidence="1" id="KW-0732">Signal</keyword>
<dbReference type="Proteomes" id="UP000284531">
    <property type="component" value="Unassembled WGS sequence"/>
</dbReference>
<dbReference type="SUPFAM" id="SSF54001">
    <property type="entry name" value="Cysteine proteinases"/>
    <property type="match status" value="1"/>
</dbReference>
<keyword evidence="4" id="KW-1185">Reference proteome</keyword>
<dbReference type="AlphaFoldDB" id="A0A419X4C2"/>
<evidence type="ECO:0000313" key="4">
    <source>
        <dbReference type="Proteomes" id="UP000284531"/>
    </source>
</evidence>
<dbReference type="InterPro" id="IPR052557">
    <property type="entry name" value="CAP/Cytokinesis_protein"/>
</dbReference>
<protein>
    <submittedName>
        <fullName evidence="3">Transglutaminase superfamily protein</fullName>
    </submittedName>
</protein>
<feature type="chain" id="PRO_5019478216" evidence="1">
    <location>
        <begin position="22"/>
        <end position="325"/>
    </location>
</feature>
<dbReference type="InterPro" id="IPR038765">
    <property type="entry name" value="Papain-like_cys_pep_sf"/>
</dbReference>
<feature type="domain" description="Transglutaminase-like" evidence="2">
    <location>
        <begin position="108"/>
        <end position="175"/>
    </location>
</feature>
<organism evidence="3 4">
    <name type="scientific">Marinifilum flexuosum</name>
    <dbReference type="NCBI Taxonomy" id="1117708"/>
    <lineage>
        <taxon>Bacteria</taxon>
        <taxon>Pseudomonadati</taxon>
        <taxon>Bacteroidota</taxon>
        <taxon>Bacteroidia</taxon>
        <taxon>Marinilabiliales</taxon>
        <taxon>Marinifilaceae</taxon>
    </lineage>
</organism>
<name>A0A419X4C2_9BACT</name>
<gene>
    <name evidence="3" type="ORF">BXY64_2701</name>
</gene>
<comment type="caution">
    <text evidence="3">The sequence shown here is derived from an EMBL/GenBank/DDBJ whole genome shotgun (WGS) entry which is preliminary data.</text>
</comment>
<sequence length="325" mass="36947">MRLYKYILGLILFFSLASANAQDLSRVDQVVGGYPANFSSTEELALKITRDFSTDLEKARAAYTWIALHVAYDTKALGKPQRVRFSYRSQEELEAKKKQFRADLALKTLKRRKALCEGYSTLFQNLCRHMNMECEIVSGTARRMISEIGRENLPSNHAWNAVKINGNWQLIDATWAAGWVDYSKMKFNKEFSSAYFASDPDEFAMKHLPDDNKWLLASKIKSNAEFAAQAMPFKAFLGRNIKLISPQKGMVSIVKSSGLQFLLQNVPPNTQVAYHFKKEKYGQKVKSVSKTDTLGFTIYPNSKGRDELVIYFNGVPALGYKVRVK</sequence>
<evidence type="ECO:0000256" key="1">
    <source>
        <dbReference type="SAM" id="SignalP"/>
    </source>
</evidence>
<accession>A0A419X4C2</accession>
<dbReference type="Pfam" id="PF01841">
    <property type="entry name" value="Transglut_core"/>
    <property type="match status" value="1"/>
</dbReference>
<dbReference type="OrthoDB" id="9788327at2"/>
<dbReference type="Gene3D" id="3.10.620.30">
    <property type="match status" value="1"/>
</dbReference>
<dbReference type="PANTHER" id="PTHR46333:SF2">
    <property type="entry name" value="CYTOKINESIS PROTEIN 3"/>
    <property type="match status" value="1"/>
</dbReference>
<dbReference type="InterPro" id="IPR002931">
    <property type="entry name" value="Transglutaminase-like"/>
</dbReference>
<reference evidence="3 4" key="1">
    <citation type="submission" date="2018-09" db="EMBL/GenBank/DDBJ databases">
        <title>Genomic Encyclopedia of Archaeal and Bacterial Type Strains, Phase II (KMG-II): from individual species to whole genera.</title>
        <authorList>
            <person name="Goeker M."/>
        </authorList>
    </citation>
    <scope>NUCLEOTIDE SEQUENCE [LARGE SCALE GENOMIC DNA]</scope>
    <source>
        <strain evidence="3 4">DSM 21950</strain>
    </source>
</reference>
<feature type="signal peptide" evidence="1">
    <location>
        <begin position="1"/>
        <end position="21"/>
    </location>
</feature>
<dbReference type="RefSeq" id="WP_120240462.1">
    <property type="nucleotide sequence ID" value="NZ_RAPQ01000009.1"/>
</dbReference>